<keyword evidence="2" id="KW-1185">Reference proteome</keyword>
<dbReference type="AlphaFoldDB" id="A0A158E413"/>
<evidence type="ECO:0000313" key="2">
    <source>
        <dbReference type="Proteomes" id="UP000054911"/>
    </source>
</evidence>
<dbReference type="EMBL" id="FCOE02000068">
    <property type="protein sequence ID" value="SAL01589.1"/>
    <property type="molecule type" value="Genomic_DNA"/>
</dbReference>
<protein>
    <submittedName>
        <fullName evidence="1">Uncharacterized protein</fullName>
    </submittedName>
</protein>
<comment type="caution">
    <text evidence="1">The sequence shown here is derived from an EMBL/GenBank/DDBJ whole genome shotgun (WGS) entry which is preliminary data.</text>
</comment>
<dbReference type="Proteomes" id="UP000054911">
    <property type="component" value="Unassembled WGS sequence"/>
</dbReference>
<evidence type="ECO:0000313" key="1">
    <source>
        <dbReference type="EMBL" id="SAL01589.1"/>
    </source>
</evidence>
<reference evidence="1" key="1">
    <citation type="submission" date="2016-01" db="EMBL/GenBank/DDBJ databases">
        <authorList>
            <person name="Peeters C."/>
        </authorList>
    </citation>
    <scope>NUCLEOTIDE SEQUENCE [LARGE SCALE GENOMIC DNA]</scope>
    <source>
        <strain evidence="1">LMG 29323</strain>
    </source>
</reference>
<organism evidence="1 2">
    <name type="scientific">Caballeronia pedi</name>
    <dbReference type="NCBI Taxonomy" id="1777141"/>
    <lineage>
        <taxon>Bacteria</taxon>
        <taxon>Pseudomonadati</taxon>
        <taxon>Pseudomonadota</taxon>
        <taxon>Betaproteobacteria</taxon>
        <taxon>Burkholderiales</taxon>
        <taxon>Burkholderiaceae</taxon>
        <taxon>Caballeronia</taxon>
    </lineage>
</organism>
<sequence>MSEKNTGGPAFPRAATNVRTVEGLCADEGDVGMSLRDFIAVKTLQSLITGRTWGDSGADLIDTWAKSAYACADAMLRARDAS</sequence>
<dbReference type="RefSeq" id="WP_160147527.1">
    <property type="nucleotide sequence ID" value="NZ_FCOE02000068.1"/>
</dbReference>
<name>A0A158E413_9BURK</name>
<gene>
    <name evidence="1" type="ORF">AWB80_08160</name>
</gene>
<dbReference type="STRING" id="1777141.AWB80_08160"/>
<accession>A0A158E413</accession>
<proteinExistence type="predicted"/>